<dbReference type="GO" id="GO:0046938">
    <property type="term" value="P:phytochelatin biosynthetic process"/>
    <property type="evidence" value="ECO:0007669"/>
    <property type="project" value="InterPro"/>
</dbReference>
<dbReference type="GO" id="GO:0010038">
    <property type="term" value="P:response to metal ion"/>
    <property type="evidence" value="ECO:0007669"/>
    <property type="project" value="InterPro"/>
</dbReference>
<dbReference type="PANTHER" id="PTHR33447:SF20">
    <property type="entry name" value="GLUTATHIONE GAMMA-GLUTAMYLCYSTEINYLTRANSFERASE"/>
    <property type="match status" value="1"/>
</dbReference>
<dbReference type="EC" id="2.3.2.15" evidence="1"/>
<dbReference type="GO" id="GO:0046872">
    <property type="term" value="F:metal ion binding"/>
    <property type="evidence" value="ECO:0007669"/>
    <property type="project" value="UniProtKB-KW"/>
</dbReference>
<dbReference type="GO" id="GO:0016756">
    <property type="term" value="F:glutathione gamma-glutamylcysteinyltransferase activity"/>
    <property type="evidence" value="ECO:0007669"/>
    <property type="project" value="UniProtKB-EC"/>
</dbReference>
<dbReference type="Proteomes" id="UP000319852">
    <property type="component" value="Chromosome"/>
</dbReference>
<feature type="domain" description="Peptidase C83" evidence="5">
    <location>
        <begin position="37"/>
        <end position="250"/>
    </location>
</feature>
<dbReference type="InterPro" id="IPR038156">
    <property type="entry name" value="PCS_N_sf"/>
</dbReference>
<protein>
    <recommendedName>
        <fullName evidence="1">glutathione gamma-glutamylcysteinyltransferase</fullName>
        <ecNumber evidence="1">2.3.2.15</ecNumber>
    </recommendedName>
</protein>
<dbReference type="InterPro" id="IPR007719">
    <property type="entry name" value="PCS_N"/>
</dbReference>
<organism evidence="6 7">
    <name type="scientific">Adhaeretor mobilis</name>
    <dbReference type="NCBI Taxonomy" id="1930276"/>
    <lineage>
        <taxon>Bacteria</taxon>
        <taxon>Pseudomonadati</taxon>
        <taxon>Planctomycetota</taxon>
        <taxon>Planctomycetia</taxon>
        <taxon>Pirellulales</taxon>
        <taxon>Lacipirellulaceae</taxon>
        <taxon>Adhaeretor</taxon>
    </lineage>
</organism>
<dbReference type="Gene3D" id="3.90.70.30">
    <property type="entry name" value="Phytochelatin synthase, N-terminal domain"/>
    <property type="match status" value="1"/>
</dbReference>
<keyword evidence="4" id="KW-0479">Metal-binding</keyword>
<evidence type="ECO:0000256" key="1">
    <source>
        <dbReference type="ARBA" id="ARBA00012468"/>
    </source>
</evidence>
<evidence type="ECO:0000256" key="2">
    <source>
        <dbReference type="ARBA" id="ARBA00022539"/>
    </source>
</evidence>
<dbReference type="RefSeq" id="WP_218932201.1">
    <property type="nucleotide sequence ID" value="NZ_CP036263.1"/>
</dbReference>
<dbReference type="InterPro" id="IPR038765">
    <property type="entry name" value="Papain-like_cys_pep_sf"/>
</dbReference>
<proteinExistence type="predicted"/>
<keyword evidence="2" id="KW-0104">Cadmium</keyword>
<evidence type="ECO:0000256" key="3">
    <source>
        <dbReference type="ARBA" id="ARBA00022679"/>
    </source>
</evidence>
<dbReference type="AlphaFoldDB" id="A0A517N364"/>
<accession>A0A517N364</accession>
<dbReference type="PANTHER" id="PTHR33447">
    <property type="entry name" value="GLUTATHIONE GAMMA-GLUTAMYLCYSTEINYLTRANSFERASE"/>
    <property type="match status" value="1"/>
</dbReference>
<sequence length="254" mass="28692">MRIKSIKKPDGDKNVKTFILLGLLMLLTSRAEGQPDDLARMALGDHWRKKEVIKLDSKRGKQLLNSIDRSKFDALKKYWEPQLPAYCGVCSGVIVTNTLKNSKALNQSNFFSPAVREIIPPETVSRIGLTLRELQTILAILNPQFIVEKHYTFNSGLDLFKEHLKKDKNSDGLMITNFSIESLLGTGMRVGHFSIVAGYHEEEKMVLILEVSEKRNTSWIKSEDMFTAMSAVDPVSRIPRGWINVKPPAEPPVE</sequence>
<gene>
    <name evidence="6" type="ORF">HG15A2_49210</name>
</gene>
<name>A0A517N364_9BACT</name>
<dbReference type="PROSITE" id="PS51443">
    <property type="entry name" value="PCS"/>
    <property type="match status" value="1"/>
</dbReference>
<dbReference type="InterPro" id="IPR040409">
    <property type="entry name" value="PCS-like"/>
</dbReference>
<evidence type="ECO:0000313" key="6">
    <source>
        <dbReference type="EMBL" id="QDT01574.1"/>
    </source>
</evidence>
<dbReference type="SUPFAM" id="SSF54001">
    <property type="entry name" value="Cysteine proteinases"/>
    <property type="match status" value="1"/>
</dbReference>
<evidence type="ECO:0000259" key="5">
    <source>
        <dbReference type="PROSITE" id="PS51443"/>
    </source>
</evidence>
<dbReference type="Pfam" id="PF05023">
    <property type="entry name" value="Phytochelatin"/>
    <property type="match status" value="1"/>
</dbReference>
<reference evidence="6 7" key="1">
    <citation type="submission" date="2019-02" db="EMBL/GenBank/DDBJ databases">
        <title>Deep-cultivation of Planctomycetes and their phenomic and genomic characterization uncovers novel biology.</title>
        <authorList>
            <person name="Wiegand S."/>
            <person name="Jogler M."/>
            <person name="Boedeker C."/>
            <person name="Pinto D."/>
            <person name="Vollmers J."/>
            <person name="Rivas-Marin E."/>
            <person name="Kohn T."/>
            <person name="Peeters S.H."/>
            <person name="Heuer A."/>
            <person name="Rast P."/>
            <person name="Oberbeckmann S."/>
            <person name="Bunk B."/>
            <person name="Jeske O."/>
            <person name="Meyerdierks A."/>
            <person name="Storesund J.E."/>
            <person name="Kallscheuer N."/>
            <person name="Luecker S."/>
            <person name="Lage O.M."/>
            <person name="Pohl T."/>
            <person name="Merkel B.J."/>
            <person name="Hornburger P."/>
            <person name="Mueller R.-W."/>
            <person name="Bruemmer F."/>
            <person name="Labrenz M."/>
            <person name="Spormann A.M."/>
            <person name="Op den Camp H."/>
            <person name="Overmann J."/>
            <person name="Amann R."/>
            <person name="Jetten M.S.M."/>
            <person name="Mascher T."/>
            <person name="Medema M.H."/>
            <person name="Devos D.P."/>
            <person name="Kaster A.-K."/>
            <person name="Ovreas L."/>
            <person name="Rohde M."/>
            <person name="Galperin M.Y."/>
            <person name="Jogler C."/>
        </authorList>
    </citation>
    <scope>NUCLEOTIDE SEQUENCE [LARGE SCALE GENOMIC DNA]</scope>
    <source>
        <strain evidence="6 7">HG15A2</strain>
    </source>
</reference>
<dbReference type="KEGG" id="amob:HG15A2_49210"/>
<keyword evidence="7" id="KW-1185">Reference proteome</keyword>
<evidence type="ECO:0000313" key="7">
    <source>
        <dbReference type="Proteomes" id="UP000319852"/>
    </source>
</evidence>
<evidence type="ECO:0000256" key="4">
    <source>
        <dbReference type="ARBA" id="ARBA00022723"/>
    </source>
</evidence>
<keyword evidence="3" id="KW-0808">Transferase</keyword>
<dbReference type="EMBL" id="CP036263">
    <property type="protein sequence ID" value="QDT01574.1"/>
    <property type="molecule type" value="Genomic_DNA"/>
</dbReference>